<evidence type="ECO:0000313" key="2">
    <source>
        <dbReference type="EMBL" id="CAF1161240.1"/>
    </source>
</evidence>
<sequence length="175" mass="20331">MMATNNTSQTQRIVQNQINFLTSSIDDVTGFVHRWRRTHIANLLTNYNEDLQFKQSLLVQLSTQETKEGEAKEALTKQLNEERAKVAESEEKFKNELDSCEEQINELNARNKKLSKMLKQMIQFVKSQKHAFFGYLAERAGDNPMTWAAYQEILDNLDDDTLEDRLATLALEDRK</sequence>
<name>A0A814TIE5_9BILA</name>
<feature type="coiled-coil region" evidence="1">
    <location>
        <begin position="72"/>
        <end position="117"/>
    </location>
</feature>
<dbReference type="Proteomes" id="UP000663832">
    <property type="component" value="Unassembled WGS sequence"/>
</dbReference>
<proteinExistence type="predicted"/>
<keyword evidence="1" id="KW-0175">Coiled coil</keyword>
<evidence type="ECO:0000313" key="4">
    <source>
        <dbReference type="Proteomes" id="UP000663832"/>
    </source>
</evidence>
<dbReference type="EMBL" id="CAJNOI010000178">
    <property type="protein sequence ID" value="CAF1161240.1"/>
    <property type="molecule type" value="Genomic_DNA"/>
</dbReference>
<organism evidence="2 5">
    <name type="scientific">Adineta steineri</name>
    <dbReference type="NCBI Taxonomy" id="433720"/>
    <lineage>
        <taxon>Eukaryota</taxon>
        <taxon>Metazoa</taxon>
        <taxon>Spiralia</taxon>
        <taxon>Gnathifera</taxon>
        <taxon>Rotifera</taxon>
        <taxon>Eurotatoria</taxon>
        <taxon>Bdelloidea</taxon>
        <taxon>Adinetida</taxon>
        <taxon>Adinetidae</taxon>
        <taxon>Adineta</taxon>
    </lineage>
</organism>
<protein>
    <submittedName>
        <fullName evidence="2">Uncharacterized protein</fullName>
    </submittedName>
</protein>
<reference evidence="2" key="1">
    <citation type="submission" date="2021-02" db="EMBL/GenBank/DDBJ databases">
        <authorList>
            <person name="Nowell W R."/>
        </authorList>
    </citation>
    <scope>NUCLEOTIDE SEQUENCE</scope>
</reference>
<dbReference type="AlphaFoldDB" id="A0A814TIE5"/>
<comment type="caution">
    <text evidence="2">The sequence shown here is derived from an EMBL/GenBank/DDBJ whole genome shotgun (WGS) entry which is preliminary data.</text>
</comment>
<evidence type="ECO:0000313" key="5">
    <source>
        <dbReference type="Proteomes" id="UP000663877"/>
    </source>
</evidence>
<dbReference type="Proteomes" id="UP000663877">
    <property type="component" value="Unassembled WGS sequence"/>
</dbReference>
<evidence type="ECO:0000256" key="1">
    <source>
        <dbReference type="SAM" id="Coils"/>
    </source>
</evidence>
<evidence type="ECO:0000313" key="3">
    <source>
        <dbReference type="EMBL" id="CAF1597718.1"/>
    </source>
</evidence>
<gene>
    <name evidence="2" type="ORF">BJG266_LOCUS24650</name>
    <name evidence="3" type="ORF">QVE165_LOCUS52169</name>
</gene>
<accession>A0A814TIE5</accession>
<dbReference type="EMBL" id="CAJNOM010001200">
    <property type="protein sequence ID" value="CAF1597718.1"/>
    <property type="molecule type" value="Genomic_DNA"/>
</dbReference>
<keyword evidence="4" id="KW-1185">Reference proteome</keyword>